<dbReference type="PANTHER" id="PTHR43792:SF1">
    <property type="entry name" value="N-ACETYLTRANSFERASE DOMAIN-CONTAINING PROTEIN"/>
    <property type="match status" value="1"/>
</dbReference>
<keyword evidence="3" id="KW-1185">Reference proteome</keyword>
<gene>
    <name evidence="2" type="ORF">AVO45_17845</name>
</gene>
<dbReference type="OrthoDB" id="6293260at2"/>
<dbReference type="AlphaFoldDB" id="A0A0X3UBA4"/>
<name>A0A0X3UBA4_9RHOB</name>
<comment type="caution">
    <text evidence="2">The sequence shown here is derived from an EMBL/GenBank/DDBJ whole genome shotgun (WGS) entry which is preliminary data.</text>
</comment>
<evidence type="ECO:0000259" key="1">
    <source>
        <dbReference type="Pfam" id="PF13302"/>
    </source>
</evidence>
<dbReference type="InterPro" id="IPR016181">
    <property type="entry name" value="Acyl_CoA_acyltransferase"/>
</dbReference>
<dbReference type="STRING" id="1685379.AVO45_17845"/>
<dbReference type="GO" id="GO:0016747">
    <property type="term" value="F:acyltransferase activity, transferring groups other than amino-acyl groups"/>
    <property type="evidence" value="ECO:0007669"/>
    <property type="project" value="InterPro"/>
</dbReference>
<dbReference type="Pfam" id="PF13302">
    <property type="entry name" value="Acetyltransf_3"/>
    <property type="match status" value="1"/>
</dbReference>
<protein>
    <submittedName>
        <fullName evidence="2">Acetyltransferase</fullName>
    </submittedName>
</protein>
<accession>A0A0X3UBA4</accession>
<proteinExistence type="predicted"/>
<evidence type="ECO:0000313" key="2">
    <source>
        <dbReference type="EMBL" id="KUJ85114.1"/>
    </source>
</evidence>
<dbReference type="InterPro" id="IPR051531">
    <property type="entry name" value="N-acetyltransferase"/>
</dbReference>
<keyword evidence="2" id="KW-0808">Transferase</keyword>
<sequence length="184" mass="20223">MTGFSLHIPTVETERLILRAPREADFEAEAAFFASDASRFVGGPKRPDETWRSLAMLLGHWALRGYGFWGVEEKATGAYVGHVGLWFPHGWPEPEIGWTLMNDATGKGYATEAALSARAYAYDVLGWETAISLIDPANTASQAVARRLGAAFDHTYDHPEFGTMHVWRHPAPGELVNGGMEAYA</sequence>
<dbReference type="SUPFAM" id="SSF55729">
    <property type="entry name" value="Acyl-CoA N-acyltransferases (Nat)"/>
    <property type="match status" value="1"/>
</dbReference>
<dbReference type="RefSeq" id="WP_068345022.1">
    <property type="nucleotide sequence ID" value="NZ_LQBQ01000004.1"/>
</dbReference>
<organism evidence="2 3">
    <name type="scientific">Ruegeria marisrubri</name>
    <dbReference type="NCBI Taxonomy" id="1685379"/>
    <lineage>
        <taxon>Bacteria</taxon>
        <taxon>Pseudomonadati</taxon>
        <taxon>Pseudomonadota</taxon>
        <taxon>Alphaproteobacteria</taxon>
        <taxon>Rhodobacterales</taxon>
        <taxon>Roseobacteraceae</taxon>
        <taxon>Ruegeria</taxon>
    </lineage>
</organism>
<dbReference type="InterPro" id="IPR000182">
    <property type="entry name" value="GNAT_dom"/>
</dbReference>
<dbReference type="PANTHER" id="PTHR43792">
    <property type="entry name" value="GNAT FAMILY, PUTATIVE (AFU_ORTHOLOGUE AFUA_3G00765)-RELATED-RELATED"/>
    <property type="match status" value="1"/>
</dbReference>
<reference evidence="3" key="1">
    <citation type="submission" date="2015-12" db="EMBL/GenBank/DDBJ databases">
        <authorList>
            <person name="Zhang G."/>
            <person name="Stingl U."/>
        </authorList>
    </citation>
    <scope>NUCLEOTIDE SEQUENCE [LARGE SCALE GENOMIC DNA]</scope>
    <source>
        <strain evidence="3">ZGT118</strain>
    </source>
</reference>
<feature type="domain" description="N-acetyltransferase" evidence="1">
    <location>
        <begin position="15"/>
        <end position="150"/>
    </location>
</feature>
<dbReference type="Proteomes" id="UP000053791">
    <property type="component" value="Unassembled WGS sequence"/>
</dbReference>
<evidence type="ECO:0000313" key="3">
    <source>
        <dbReference type="Proteomes" id="UP000053791"/>
    </source>
</evidence>
<dbReference type="EMBL" id="LQBQ01000004">
    <property type="protein sequence ID" value="KUJ85114.1"/>
    <property type="molecule type" value="Genomic_DNA"/>
</dbReference>
<dbReference type="Gene3D" id="3.40.630.30">
    <property type="match status" value="1"/>
</dbReference>